<evidence type="ECO:0000313" key="2">
    <source>
        <dbReference type="EMBL" id="MBB5204819.1"/>
    </source>
</evidence>
<proteinExistence type="predicted"/>
<dbReference type="EMBL" id="JACHHO010000002">
    <property type="protein sequence ID" value="MBB5204819.1"/>
    <property type="molecule type" value="Genomic_DNA"/>
</dbReference>
<feature type="region of interest" description="Disordered" evidence="1">
    <location>
        <begin position="13"/>
        <end position="40"/>
    </location>
</feature>
<dbReference type="RefSeq" id="WP_175423514.1">
    <property type="nucleotide sequence ID" value="NZ_CP040709.1"/>
</dbReference>
<gene>
    <name evidence="2" type="ORF">HNQ51_002133</name>
</gene>
<reference evidence="2 3" key="1">
    <citation type="submission" date="2020-08" db="EMBL/GenBank/DDBJ databases">
        <title>Genomic Encyclopedia of Type Strains, Phase IV (KMG-IV): sequencing the most valuable type-strain genomes for metagenomic binning, comparative biology and taxonomic classification.</title>
        <authorList>
            <person name="Goeker M."/>
        </authorList>
    </citation>
    <scope>NUCLEOTIDE SEQUENCE [LARGE SCALE GENOMIC DNA]</scope>
    <source>
        <strain evidence="2 3">DSM 23958</strain>
    </source>
</reference>
<dbReference type="AlphaFoldDB" id="A0A840S8S9"/>
<accession>A0A840S8S9</accession>
<name>A0A840S8S9_9BURK</name>
<evidence type="ECO:0000313" key="3">
    <source>
        <dbReference type="Proteomes" id="UP000554837"/>
    </source>
</evidence>
<dbReference type="Gene3D" id="2.60.40.10">
    <property type="entry name" value="Immunoglobulins"/>
    <property type="match status" value="2"/>
</dbReference>
<sequence>MAGLSVLLSACGGGGGSSAPTPNPAPTPTPTPVASSACTSNSGIQLVQHAPSSAGRLGAVGILNCESSGSLKNLSWTQTEGPSVSITAHRSPMMAFEAPQSGHYGFSVSFTDANNQPQTRQVSLDVPAASAAPLVVARTSHSVRMGGKVSIRAWPAAGVSANNLRWTQIEGPTVTLDTQDPLVAYFTAPTVGQDTPIRLRVTAQVNGRSDSAEATVLVERHEQAPSTSKTHLWPKQHISRVYPYLANGPHAANLVPCVFDASQQEADLCTLSRLPLLAQETQGQLPTIDQVMNRVLVSHDWMGANFRRFLEAHDTHGDFRRMLMSTTAVVIGAQVRPSFYFGVTGAIHLDADNFWLTPEERDTINEAPDYRGAFGRELQYDMLWRYTKSNASIYSYYDPNQRVSRPIADLLAEAGPLMYHELAHALDFVPPATYGALNGSKTLWGTIEPRYNANQLVSDHAEGQYPLRSAEMKSLGQVKFQGVKATAAHNAYTPEQIISFFAPDLATDEYAYSSPNEDAAMTFEEVLLARRLGYRRDVAITPAIQASDTGRTIMVRWGQRGRIGDTRMHARARLILSEMAPWFDLTEIGLLPAPTPMRAGESWSANMVLDGEAMRKPFAAGGPLPTREELGLFRKEMKRQRHHLHEGRPERIAH</sequence>
<dbReference type="Pfam" id="PF22352">
    <property type="entry name" value="K319L-like_PKD"/>
    <property type="match status" value="1"/>
</dbReference>
<evidence type="ECO:0000256" key="1">
    <source>
        <dbReference type="SAM" id="MobiDB-lite"/>
    </source>
</evidence>
<organism evidence="2 3">
    <name type="scientific">Inhella inkyongensis</name>
    <dbReference type="NCBI Taxonomy" id="392593"/>
    <lineage>
        <taxon>Bacteria</taxon>
        <taxon>Pseudomonadati</taxon>
        <taxon>Pseudomonadota</taxon>
        <taxon>Betaproteobacteria</taxon>
        <taxon>Burkholderiales</taxon>
        <taxon>Sphaerotilaceae</taxon>
        <taxon>Inhella</taxon>
    </lineage>
</organism>
<keyword evidence="3" id="KW-1185">Reference proteome</keyword>
<comment type="caution">
    <text evidence="2">The sequence shown here is derived from an EMBL/GenBank/DDBJ whole genome shotgun (WGS) entry which is preliminary data.</text>
</comment>
<protein>
    <submittedName>
        <fullName evidence="2">Uncharacterized protein</fullName>
    </submittedName>
</protein>
<dbReference type="InterPro" id="IPR013783">
    <property type="entry name" value="Ig-like_fold"/>
</dbReference>
<dbReference type="Proteomes" id="UP000554837">
    <property type="component" value="Unassembled WGS sequence"/>
</dbReference>
<feature type="compositionally biased region" description="Pro residues" evidence="1">
    <location>
        <begin position="21"/>
        <end position="31"/>
    </location>
</feature>